<keyword evidence="3" id="KW-1185">Reference proteome</keyword>
<evidence type="ECO:0000313" key="2">
    <source>
        <dbReference type="EMBL" id="MDS1272308.1"/>
    </source>
</evidence>
<accession>A0ABU2HAK4</accession>
<dbReference type="Pfam" id="PF11716">
    <property type="entry name" value="MDMPI_N"/>
    <property type="match status" value="1"/>
</dbReference>
<dbReference type="NCBIfam" id="TIGR03086">
    <property type="entry name" value="TIGR03086 family metal-binding protein"/>
    <property type="match status" value="1"/>
</dbReference>
<sequence length="188" mass="20817">MAEVLDLHASALAEFDVRVRAIEPDQWHAPTPCREWDVSDLVGHLVAEQRWVPYLLDGATIPEAEAALATEPPFADLLTAWQVSAGAARTSWLTTEVLDRTVHLSYGETSARHYLWEMTADLTVHAWDLARGIEVDEDLDPELVEAVLEWSLPRVEDLAASGLFDPPIPVSADADAQVRLLALYGRKV</sequence>
<reference evidence="3" key="1">
    <citation type="submission" date="2023-07" db="EMBL/GenBank/DDBJ databases">
        <title>Novel species in the genus Lipingzhangella isolated from Sambhar Salt Lake.</title>
        <authorList>
            <person name="Jiya N."/>
            <person name="Kajale S."/>
            <person name="Sharma A."/>
        </authorList>
    </citation>
    <scope>NUCLEOTIDE SEQUENCE [LARGE SCALE GENOMIC DNA]</scope>
    <source>
        <strain evidence="3">LS1_29</strain>
    </source>
</reference>
<evidence type="ECO:0000313" key="3">
    <source>
        <dbReference type="Proteomes" id="UP001250214"/>
    </source>
</evidence>
<protein>
    <submittedName>
        <fullName evidence="2">TIGR03086 family metal-binding protein</fullName>
    </submittedName>
</protein>
<evidence type="ECO:0000259" key="1">
    <source>
        <dbReference type="Pfam" id="PF11716"/>
    </source>
</evidence>
<proteinExistence type="predicted"/>
<feature type="domain" description="Mycothiol-dependent maleylpyruvate isomerase metal-binding" evidence="1">
    <location>
        <begin position="10"/>
        <end position="130"/>
    </location>
</feature>
<dbReference type="InterPro" id="IPR017517">
    <property type="entry name" value="Maleyloyr_isom"/>
</dbReference>
<dbReference type="Proteomes" id="UP001250214">
    <property type="component" value="Unassembled WGS sequence"/>
</dbReference>
<dbReference type="SUPFAM" id="SSF109854">
    <property type="entry name" value="DinB/YfiT-like putative metalloenzymes"/>
    <property type="match status" value="1"/>
</dbReference>
<organism evidence="2 3">
    <name type="scientific">Lipingzhangella rawalii</name>
    <dbReference type="NCBI Taxonomy" id="2055835"/>
    <lineage>
        <taxon>Bacteria</taxon>
        <taxon>Bacillati</taxon>
        <taxon>Actinomycetota</taxon>
        <taxon>Actinomycetes</taxon>
        <taxon>Streptosporangiales</taxon>
        <taxon>Nocardiopsidaceae</taxon>
        <taxon>Lipingzhangella</taxon>
    </lineage>
</organism>
<dbReference type="InterPro" id="IPR034660">
    <property type="entry name" value="DinB/YfiT-like"/>
</dbReference>
<dbReference type="RefSeq" id="WP_310913876.1">
    <property type="nucleotide sequence ID" value="NZ_JAVLVT010000010.1"/>
</dbReference>
<dbReference type="EMBL" id="JAVLVT010000010">
    <property type="protein sequence ID" value="MDS1272308.1"/>
    <property type="molecule type" value="Genomic_DNA"/>
</dbReference>
<dbReference type="InterPro" id="IPR017520">
    <property type="entry name" value="CHP03086"/>
</dbReference>
<dbReference type="InterPro" id="IPR024344">
    <property type="entry name" value="MDMPI_metal-binding"/>
</dbReference>
<name>A0ABU2HAK4_9ACTN</name>
<comment type="caution">
    <text evidence="2">The sequence shown here is derived from an EMBL/GenBank/DDBJ whole genome shotgun (WGS) entry which is preliminary data.</text>
</comment>
<dbReference type="NCBIfam" id="TIGR03083">
    <property type="entry name" value="maleylpyruvate isomerase family mycothiol-dependent enzyme"/>
    <property type="match status" value="1"/>
</dbReference>
<gene>
    <name evidence="2" type="ORF">RIF23_18625</name>
</gene>
<dbReference type="Gene3D" id="1.20.120.450">
    <property type="entry name" value="dinb family like domain"/>
    <property type="match status" value="1"/>
</dbReference>